<keyword evidence="1" id="KW-0812">Transmembrane</keyword>
<protein>
    <submittedName>
        <fullName evidence="2">Uncharacterized protein</fullName>
    </submittedName>
</protein>
<sequence length="49" mass="5820">MLASPVLRVLVGAGAATWAAALWPVLRDRTSWGFRLWWAWHRRFRDKQR</sequence>
<feature type="transmembrane region" description="Helical" evidence="1">
    <location>
        <begin position="6"/>
        <end position="26"/>
    </location>
</feature>
<dbReference type="EMBL" id="JAMTCK010000012">
    <property type="protein sequence ID" value="MCP2167998.1"/>
    <property type="molecule type" value="Genomic_DNA"/>
</dbReference>
<proteinExistence type="predicted"/>
<dbReference type="AlphaFoldDB" id="A0AAE3GL10"/>
<keyword evidence="3" id="KW-1185">Reference proteome</keyword>
<reference evidence="2" key="1">
    <citation type="submission" date="2022-06" db="EMBL/GenBank/DDBJ databases">
        <title>Genomic Encyclopedia of Archaeal and Bacterial Type Strains, Phase II (KMG-II): from individual species to whole genera.</title>
        <authorList>
            <person name="Goeker M."/>
        </authorList>
    </citation>
    <scope>NUCLEOTIDE SEQUENCE</scope>
    <source>
        <strain evidence="2">DSM 43935</strain>
    </source>
</reference>
<comment type="caution">
    <text evidence="2">The sequence shown here is derived from an EMBL/GenBank/DDBJ whole genome shotgun (WGS) entry which is preliminary data.</text>
</comment>
<keyword evidence="1" id="KW-0472">Membrane</keyword>
<keyword evidence="1" id="KW-1133">Transmembrane helix</keyword>
<organism evidence="2 3">
    <name type="scientific">Goodfellowiella coeruleoviolacea</name>
    <dbReference type="NCBI Taxonomy" id="334858"/>
    <lineage>
        <taxon>Bacteria</taxon>
        <taxon>Bacillati</taxon>
        <taxon>Actinomycetota</taxon>
        <taxon>Actinomycetes</taxon>
        <taxon>Pseudonocardiales</taxon>
        <taxon>Pseudonocardiaceae</taxon>
        <taxon>Goodfellowiella</taxon>
    </lineage>
</organism>
<evidence type="ECO:0000256" key="1">
    <source>
        <dbReference type="SAM" id="Phobius"/>
    </source>
</evidence>
<gene>
    <name evidence="2" type="ORF">LX83_004872</name>
</gene>
<dbReference type="RefSeq" id="WP_253775429.1">
    <property type="nucleotide sequence ID" value="NZ_JAMTCK010000012.1"/>
</dbReference>
<accession>A0AAE3GL10</accession>
<dbReference type="Proteomes" id="UP001206128">
    <property type="component" value="Unassembled WGS sequence"/>
</dbReference>
<evidence type="ECO:0000313" key="3">
    <source>
        <dbReference type="Proteomes" id="UP001206128"/>
    </source>
</evidence>
<name>A0AAE3GL10_9PSEU</name>
<evidence type="ECO:0000313" key="2">
    <source>
        <dbReference type="EMBL" id="MCP2167998.1"/>
    </source>
</evidence>